<proteinExistence type="predicted"/>
<protein>
    <recommendedName>
        <fullName evidence="3">Prepilin peptidase</fullName>
    </recommendedName>
</protein>
<dbReference type="SUPFAM" id="SSF103642">
    <property type="entry name" value="Sec-C motif"/>
    <property type="match status" value="1"/>
</dbReference>
<dbReference type="Gene3D" id="3.10.450.50">
    <property type="match status" value="1"/>
</dbReference>
<sequence>MTSMVELQSGWEGMPATFIEGALLAANLSPAPLDPENSWMPVLLTGGMDEDDVEPMTSEQKKAVMLRFEQQYVALMKHTYELPAELSLDASRNENHQAFAEGFLAVWPHIEPAWQEIKVSDGSRRMLSALMTTMLFLHDEQGTLDQMKEAGLAALPSPEKYYQQLPLMINEVALAADEVQQGSGARAVNPYKSVGRNDPCPCGSGKKFKKCCSK</sequence>
<dbReference type="InterPro" id="IPR004027">
    <property type="entry name" value="SEC_C_motif"/>
</dbReference>
<evidence type="ECO:0000313" key="1">
    <source>
        <dbReference type="EMBL" id="CZF77710.1"/>
    </source>
</evidence>
<keyword evidence="2" id="KW-1185">Reference proteome</keyword>
<evidence type="ECO:0008006" key="3">
    <source>
        <dbReference type="Google" id="ProtNLM"/>
    </source>
</evidence>
<dbReference type="EMBL" id="FIZX01000001">
    <property type="protein sequence ID" value="CZF77710.1"/>
    <property type="molecule type" value="Genomic_DNA"/>
</dbReference>
<reference evidence="2" key="1">
    <citation type="submission" date="2016-02" db="EMBL/GenBank/DDBJ databases">
        <authorList>
            <person name="Rodrigo-Torres Lidia"/>
            <person name="Arahal R.David."/>
        </authorList>
    </citation>
    <scope>NUCLEOTIDE SEQUENCE [LARGE SCALE GENOMIC DNA]</scope>
    <source>
        <strain evidence="2">CECT 9029</strain>
    </source>
</reference>
<dbReference type="Pfam" id="PF02810">
    <property type="entry name" value="SEC-C"/>
    <property type="match status" value="1"/>
</dbReference>
<dbReference type="STRING" id="1796497.GCE9029_00371"/>
<evidence type="ECO:0000313" key="2">
    <source>
        <dbReference type="Proteomes" id="UP000071641"/>
    </source>
</evidence>
<gene>
    <name evidence="1" type="ORF">GCE9029_00371</name>
</gene>
<name>A0A128EU57_9GAMM</name>
<dbReference type="OrthoDB" id="570299at2"/>
<organism evidence="1 2">
    <name type="scientific">Grimontia celer</name>
    <dbReference type="NCBI Taxonomy" id="1796497"/>
    <lineage>
        <taxon>Bacteria</taxon>
        <taxon>Pseudomonadati</taxon>
        <taxon>Pseudomonadota</taxon>
        <taxon>Gammaproteobacteria</taxon>
        <taxon>Vibrionales</taxon>
        <taxon>Vibrionaceae</taxon>
        <taxon>Grimontia</taxon>
    </lineage>
</organism>
<dbReference type="Proteomes" id="UP000071641">
    <property type="component" value="Unassembled WGS sequence"/>
</dbReference>
<accession>A0A128EU57</accession>
<dbReference type="RefSeq" id="WP_062660778.1">
    <property type="nucleotide sequence ID" value="NZ_FIZX01000001.1"/>
</dbReference>
<dbReference type="AlphaFoldDB" id="A0A128EU57"/>